<evidence type="ECO:0000259" key="2">
    <source>
        <dbReference type="Pfam" id="PF07282"/>
    </source>
</evidence>
<organism evidence="3">
    <name type="scientific">marine sediment metagenome</name>
    <dbReference type="NCBI Taxonomy" id="412755"/>
    <lineage>
        <taxon>unclassified sequences</taxon>
        <taxon>metagenomes</taxon>
        <taxon>ecological metagenomes</taxon>
    </lineage>
</organism>
<reference evidence="3" key="1">
    <citation type="journal article" date="2014" name="Front. Microbiol.">
        <title>High frequency of phylogenetically diverse reductive dehalogenase-homologous genes in deep subseafloor sedimentary metagenomes.</title>
        <authorList>
            <person name="Kawai M."/>
            <person name="Futagami T."/>
            <person name="Toyoda A."/>
            <person name="Takaki Y."/>
            <person name="Nishi S."/>
            <person name="Hori S."/>
            <person name="Arai W."/>
            <person name="Tsubouchi T."/>
            <person name="Morono Y."/>
            <person name="Uchiyama I."/>
            <person name="Ito T."/>
            <person name="Fujiyama A."/>
            <person name="Inagaki F."/>
            <person name="Takami H."/>
        </authorList>
    </citation>
    <scope>NUCLEOTIDE SEQUENCE</scope>
    <source>
        <strain evidence="3">Expedition CK06-06</strain>
    </source>
</reference>
<comment type="caution">
    <text evidence="3">The sequence shown here is derived from an EMBL/GenBank/DDBJ whole genome shotgun (WGS) entry which is preliminary data.</text>
</comment>
<protein>
    <recommendedName>
        <fullName evidence="2">Cas12f1-like TNB domain-containing protein</fullName>
    </recommendedName>
</protein>
<gene>
    <name evidence="3" type="ORF">S01H4_51831</name>
</gene>
<evidence type="ECO:0000256" key="1">
    <source>
        <dbReference type="ARBA" id="ARBA00023125"/>
    </source>
</evidence>
<dbReference type="Pfam" id="PF07282">
    <property type="entry name" value="Cas12f1-like_TNB"/>
    <property type="match status" value="1"/>
</dbReference>
<dbReference type="InterPro" id="IPR010095">
    <property type="entry name" value="Cas12f1-like_TNB"/>
</dbReference>
<proteinExistence type="predicted"/>
<dbReference type="GO" id="GO:0003677">
    <property type="term" value="F:DNA binding"/>
    <property type="evidence" value="ECO:0007669"/>
    <property type="project" value="UniProtKB-KW"/>
</dbReference>
<dbReference type="EMBL" id="BART01029557">
    <property type="protein sequence ID" value="GAH08193.1"/>
    <property type="molecule type" value="Genomic_DNA"/>
</dbReference>
<dbReference type="AlphaFoldDB" id="X1EHR5"/>
<name>X1EHR5_9ZZZZ</name>
<evidence type="ECO:0000313" key="3">
    <source>
        <dbReference type="EMBL" id="GAH08193.1"/>
    </source>
</evidence>
<sequence length="84" mass="9025">MDPRGTSHTCPVCGINKKANRPKRDLFKCISCGFAGPADKIAAINIAARAKFVNKPIVACETETVFCGDEVKHSYKPPISMGSN</sequence>
<accession>X1EHR5</accession>
<feature type="domain" description="Cas12f1-like TNB" evidence="2">
    <location>
        <begin position="2"/>
        <end position="46"/>
    </location>
</feature>
<keyword evidence="1" id="KW-0238">DNA-binding</keyword>